<keyword evidence="2" id="KW-0813">Transport</keyword>
<dbReference type="SUPFAM" id="SSF52540">
    <property type="entry name" value="P-loop containing nucleoside triphosphate hydrolases"/>
    <property type="match status" value="1"/>
</dbReference>
<evidence type="ECO:0000313" key="13">
    <source>
        <dbReference type="Proteomes" id="UP001596333"/>
    </source>
</evidence>
<dbReference type="InterPro" id="IPR011527">
    <property type="entry name" value="ABC1_TM_dom"/>
</dbReference>
<dbReference type="InterPro" id="IPR017871">
    <property type="entry name" value="ABC_transporter-like_CS"/>
</dbReference>
<dbReference type="RefSeq" id="WP_379770016.1">
    <property type="nucleotide sequence ID" value="NZ_JBHSXI010000021.1"/>
</dbReference>
<evidence type="ECO:0000256" key="8">
    <source>
        <dbReference type="ARBA" id="ARBA00023136"/>
    </source>
</evidence>
<feature type="domain" description="ABC transmembrane type-1" evidence="11">
    <location>
        <begin position="31"/>
        <end position="328"/>
    </location>
</feature>
<feature type="transmembrane region" description="Helical" evidence="9">
    <location>
        <begin position="74"/>
        <end position="99"/>
    </location>
</feature>
<dbReference type="PROSITE" id="PS50893">
    <property type="entry name" value="ABC_TRANSPORTER_2"/>
    <property type="match status" value="1"/>
</dbReference>
<keyword evidence="6 12" id="KW-0067">ATP-binding</keyword>
<evidence type="ECO:0000259" key="11">
    <source>
        <dbReference type="PROSITE" id="PS50929"/>
    </source>
</evidence>
<dbReference type="PROSITE" id="PS00211">
    <property type="entry name" value="ABC_TRANSPORTER_1"/>
    <property type="match status" value="1"/>
</dbReference>
<dbReference type="GO" id="GO:0005524">
    <property type="term" value="F:ATP binding"/>
    <property type="evidence" value="ECO:0007669"/>
    <property type="project" value="UniProtKB-KW"/>
</dbReference>
<evidence type="ECO:0000256" key="7">
    <source>
        <dbReference type="ARBA" id="ARBA00022989"/>
    </source>
</evidence>
<evidence type="ECO:0000259" key="10">
    <source>
        <dbReference type="PROSITE" id="PS50893"/>
    </source>
</evidence>
<dbReference type="GO" id="GO:0055085">
    <property type="term" value="P:transmembrane transport"/>
    <property type="evidence" value="ECO:0007669"/>
    <property type="project" value="UniProtKB-ARBA"/>
</dbReference>
<dbReference type="PROSITE" id="PS50929">
    <property type="entry name" value="ABC_TM1F"/>
    <property type="match status" value="1"/>
</dbReference>
<keyword evidence="8 9" id="KW-0472">Membrane</keyword>
<comment type="subcellular location">
    <subcellularLocation>
        <location evidence="1">Cell membrane</location>
        <topology evidence="1">Multi-pass membrane protein</topology>
    </subcellularLocation>
</comment>
<evidence type="ECO:0000256" key="1">
    <source>
        <dbReference type="ARBA" id="ARBA00004651"/>
    </source>
</evidence>
<proteinExistence type="predicted"/>
<dbReference type="Pfam" id="PF00664">
    <property type="entry name" value="ABC_membrane"/>
    <property type="match status" value="1"/>
</dbReference>
<dbReference type="SMART" id="SM00382">
    <property type="entry name" value="AAA"/>
    <property type="match status" value="1"/>
</dbReference>
<dbReference type="SUPFAM" id="SSF90123">
    <property type="entry name" value="ABC transporter transmembrane region"/>
    <property type="match status" value="1"/>
</dbReference>
<dbReference type="Proteomes" id="UP001596333">
    <property type="component" value="Unassembled WGS sequence"/>
</dbReference>
<evidence type="ECO:0000256" key="6">
    <source>
        <dbReference type="ARBA" id="ARBA00022840"/>
    </source>
</evidence>
<dbReference type="InterPro" id="IPR003593">
    <property type="entry name" value="AAA+_ATPase"/>
</dbReference>
<dbReference type="InterPro" id="IPR039421">
    <property type="entry name" value="Type_1_exporter"/>
</dbReference>
<evidence type="ECO:0000256" key="9">
    <source>
        <dbReference type="SAM" id="Phobius"/>
    </source>
</evidence>
<keyword evidence="13" id="KW-1185">Reference proteome</keyword>
<dbReference type="FunFam" id="3.40.50.300:FF:000221">
    <property type="entry name" value="Multidrug ABC transporter ATP-binding protein"/>
    <property type="match status" value="1"/>
</dbReference>
<dbReference type="EMBL" id="JBHSXI010000021">
    <property type="protein sequence ID" value="MFC6890279.1"/>
    <property type="molecule type" value="Genomic_DNA"/>
</dbReference>
<dbReference type="InterPro" id="IPR027417">
    <property type="entry name" value="P-loop_NTPase"/>
</dbReference>
<accession>A0ABD5ULB1</accession>
<protein>
    <submittedName>
        <fullName evidence="12">ABC transporter ATP-binding protein</fullName>
    </submittedName>
</protein>
<gene>
    <name evidence="12" type="ORF">ACFQEY_14870</name>
</gene>
<dbReference type="PANTHER" id="PTHR24221:SF654">
    <property type="entry name" value="ATP-BINDING CASSETTE SUB-FAMILY B MEMBER 6"/>
    <property type="match status" value="1"/>
</dbReference>
<reference evidence="12 13" key="1">
    <citation type="journal article" date="2019" name="Int. J. Syst. Evol. Microbiol.">
        <title>The Global Catalogue of Microorganisms (GCM) 10K type strain sequencing project: providing services to taxonomists for standard genome sequencing and annotation.</title>
        <authorList>
            <consortium name="The Broad Institute Genomics Platform"/>
            <consortium name="The Broad Institute Genome Sequencing Center for Infectious Disease"/>
            <person name="Wu L."/>
            <person name="Ma J."/>
        </authorList>
    </citation>
    <scope>NUCLEOTIDE SEQUENCE [LARGE SCALE GENOMIC DNA]</scope>
    <source>
        <strain evidence="12 13">Y73</strain>
    </source>
</reference>
<evidence type="ECO:0000313" key="12">
    <source>
        <dbReference type="EMBL" id="MFC6890279.1"/>
    </source>
</evidence>
<dbReference type="AlphaFoldDB" id="A0ABD5ULB1"/>
<comment type="caution">
    <text evidence="12">The sequence shown here is derived from an EMBL/GenBank/DDBJ whole genome shotgun (WGS) entry which is preliminary data.</text>
</comment>
<dbReference type="Gene3D" id="3.40.50.300">
    <property type="entry name" value="P-loop containing nucleotide triphosphate hydrolases"/>
    <property type="match status" value="1"/>
</dbReference>
<keyword evidence="4 9" id="KW-0812">Transmembrane</keyword>
<keyword evidence="5" id="KW-0547">Nucleotide-binding</keyword>
<dbReference type="GO" id="GO:0005886">
    <property type="term" value="C:plasma membrane"/>
    <property type="evidence" value="ECO:0007669"/>
    <property type="project" value="UniProtKB-SubCell"/>
</dbReference>
<evidence type="ECO:0000256" key="4">
    <source>
        <dbReference type="ARBA" id="ARBA00022692"/>
    </source>
</evidence>
<feature type="domain" description="ABC transporter" evidence="10">
    <location>
        <begin position="363"/>
        <end position="597"/>
    </location>
</feature>
<sequence length="607" mass="67635">MSTDNTEPVSRREKFDALLDIARYNPRFTTGIVLLGILAAVLEGVGLGFILPIVELVQMDDPASQAEGLLGMFVVAYQTAGIPFTLGYVVLGVSLVMIARYTTSFAVAWLREAVRTYYIRDLQDRAFRNALNAKVSYFDEEGSDDILNAIVTQTTYAGRVIQRVIQFLQQGFLAAVYFVVALMIAPVLTIATGVILGGFTVFFRRVIESGYDVGDRVAEANEERQEAVQAGTQGIRDVRIFGVADELYNDFRDAIEKFTKERITLRRNEAAINNFYNLVVAVSVFVLIYFALTFADLSLGSLGVFLFAMFRLGPRASNVNRLFYQVENDLPHLVRTIEFVEELETRQEPREGGTDAPEEVTNVEFDDVHFSYDGEEDVLRGINFEVEKGEFVGFVGQSGAGKSTIVSLLARMYEVDEGEIRANGVPIHEMAIEGWRDRISVVRQSPFVFNDTLRYNLTIGNRDVSDAELDRVCKIAKVDEFLKELPQGYDTMLGDEGVRLSGGQKQRVSLARALLEDADLLILDEATSDLDSNLEKQVQEAIEGMDRDYAIVTIAHRLSTVKNANRIYTVEEGQITEVGGHQELVDNGGKYAELYGIQTSTSLSSER</sequence>
<dbReference type="Pfam" id="PF00005">
    <property type="entry name" value="ABC_tran"/>
    <property type="match status" value="1"/>
</dbReference>
<organism evidence="12 13">
    <name type="scientific">Halorubrum trueperi</name>
    <dbReference type="NCBI Taxonomy" id="2004704"/>
    <lineage>
        <taxon>Archaea</taxon>
        <taxon>Methanobacteriati</taxon>
        <taxon>Methanobacteriota</taxon>
        <taxon>Stenosarchaea group</taxon>
        <taxon>Halobacteria</taxon>
        <taxon>Halobacteriales</taxon>
        <taxon>Haloferacaceae</taxon>
        <taxon>Halorubrum</taxon>
    </lineage>
</organism>
<keyword evidence="3" id="KW-1003">Cell membrane</keyword>
<evidence type="ECO:0000256" key="2">
    <source>
        <dbReference type="ARBA" id="ARBA00022448"/>
    </source>
</evidence>
<dbReference type="PANTHER" id="PTHR24221">
    <property type="entry name" value="ATP-BINDING CASSETTE SUB-FAMILY B"/>
    <property type="match status" value="1"/>
</dbReference>
<dbReference type="InterPro" id="IPR003439">
    <property type="entry name" value="ABC_transporter-like_ATP-bd"/>
</dbReference>
<evidence type="ECO:0000256" key="3">
    <source>
        <dbReference type="ARBA" id="ARBA00022475"/>
    </source>
</evidence>
<evidence type="ECO:0000256" key="5">
    <source>
        <dbReference type="ARBA" id="ARBA00022741"/>
    </source>
</evidence>
<feature type="transmembrane region" description="Helical" evidence="9">
    <location>
        <begin position="172"/>
        <end position="203"/>
    </location>
</feature>
<name>A0ABD5ULB1_9EURY</name>
<dbReference type="Gene3D" id="1.20.1560.10">
    <property type="entry name" value="ABC transporter type 1, transmembrane domain"/>
    <property type="match status" value="1"/>
</dbReference>
<feature type="transmembrane region" description="Helical" evidence="9">
    <location>
        <begin position="32"/>
        <end position="54"/>
    </location>
</feature>
<feature type="transmembrane region" description="Helical" evidence="9">
    <location>
        <begin position="275"/>
        <end position="308"/>
    </location>
</feature>
<dbReference type="InterPro" id="IPR036640">
    <property type="entry name" value="ABC1_TM_sf"/>
</dbReference>
<keyword evidence="7 9" id="KW-1133">Transmembrane helix</keyword>